<proteinExistence type="predicted"/>
<gene>
    <name evidence="3" type="ORF">HGB48_01530</name>
</gene>
<reference evidence="3 4" key="1">
    <citation type="submission" date="2020-04" db="EMBL/GenBank/DDBJ databases">
        <title>MicrobeNet Type strains.</title>
        <authorList>
            <person name="Nicholson A.C."/>
        </authorList>
    </citation>
    <scope>NUCLEOTIDE SEQUENCE [LARGE SCALE GENOMIC DNA]</scope>
    <source>
        <strain evidence="3 4">ATCC BAA-277</strain>
    </source>
</reference>
<comment type="caution">
    <text evidence="3">The sequence shown here is derived from an EMBL/GenBank/DDBJ whole genome shotgun (WGS) entry which is preliminary data.</text>
</comment>
<evidence type="ECO:0000313" key="3">
    <source>
        <dbReference type="EMBL" id="NKZ02447.1"/>
    </source>
</evidence>
<feature type="compositionally biased region" description="Basic and acidic residues" evidence="1">
    <location>
        <begin position="422"/>
        <end position="431"/>
    </location>
</feature>
<sequence length="431" mass="43353">MTAFNSYDTLMGTADIETGIAQFILPPAAWVKLQFTLSKGNPANLEKAGQAWQQAAQSVEQTKTLLRQRVAAISPQDWTADDRPGYEQKVQEFIAQLDILQTYFQAVSIALISFAWALMIYAVFAVAMGTFLAALAAVAAAALAGIITAEITATCEAIAATCLTVTIVATGVLGMAAQLAAMVFQGGSLLAAVAESGKGNDQALSDFMTAQATGSAAALANLGQNALNGGLAAAGARGGRGMPVSNVDLDADRNANHTWNVGGGATVKTGTGNEITGGGHVKWGDHGLAGGDLSGGFKSSTGLGVDGNVEYTDEDGIGRGDHGSVKYGAGASAETPGSVPIGGRGPNGAAGGPELPLPTAGGKVGLEGTHDFETGQGKVSESGSVQVNGGDVVKGTGNLDYDGKGHTSTSGSLDLPIGTVKAGDETPPWDK</sequence>
<feature type="transmembrane region" description="Helical" evidence="2">
    <location>
        <begin position="157"/>
        <end position="181"/>
    </location>
</feature>
<accession>A0A846YRN5</accession>
<feature type="compositionally biased region" description="Polar residues" evidence="1">
    <location>
        <begin position="377"/>
        <end position="387"/>
    </location>
</feature>
<dbReference type="EMBL" id="JAAXPI010000001">
    <property type="protein sequence ID" value="NKZ02447.1"/>
    <property type="molecule type" value="Genomic_DNA"/>
</dbReference>
<organism evidence="3 4">
    <name type="scientific">Actinomadura latina</name>
    <dbReference type="NCBI Taxonomy" id="163603"/>
    <lineage>
        <taxon>Bacteria</taxon>
        <taxon>Bacillati</taxon>
        <taxon>Actinomycetota</taxon>
        <taxon>Actinomycetes</taxon>
        <taxon>Streptosporangiales</taxon>
        <taxon>Thermomonosporaceae</taxon>
        <taxon>Actinomadura</taxon>
    </lineage>
</organism>
<feature type="region of interest" description="Disordered" evidence="1">
    <location>
        <begin position="373"/>
        <end position="431"/>
    </location>
</feature>
<keyword evidence="4" id="KW-1185">Reference proteome</keyword>
<dbReference type="AlphaFoldDB" id="A0A846YRN5"/>
<keyword evidence="2" id="KW-0812">Transmembrane</keyword>
<keyword evidence="2" id="KW-0472">Membrane</keyword>
<protein>
    <submittedName>
        <fullName evidence="3">Uncharacterized protein</fullName>
    </submittedName>
</protein>
<feature type="transmembrane region" description="Helical" evidence="2">
    <location>
        <begin position="131"/>
        <end position="151"/>
    </location>
</feature>
<evidence type="ECO:0000256" key="1">
    <source>
        <dbReference type="SAM" id="MobiDB-lite"/>
    </source>
</evidence>
<dbReference type="RefSeq" id="WP_067634340.1">
    <property type="nucleotide sequence ID" value="NZ_JAAXPI010000001.1"/>
</dbReference>
<feature type="compositionally biased region" description="Gly residues" evidence="1">
    <location>
        <begin position="340"/>
        <end position="351"/>
    </location>
</feature>
<keyword evidence="2" id="KW-1133">Transmembrane helix</keyword>
<evidence type="ECO:0000256" key="2">
    <source>
        <dbReference type="SAM" id="Phobius"/>
    </source>
</evidence>
<dbReference type="Proteomes" id="UP000579250">
    <property type="component" value="Unassembled WGS sequence"/>
</dbReference>
<name>A0A846YRN5_9ACTN</name>
<feature type="region of interest" description="Disordered" evidence="1">
    <location>
        <begin position="330"/>
        <end position="356"/>
    </location>
</feature>
<feature type="transmembrane region" description="Helical" evidence="2">
    <location>
        <begin position="103"/>
        <end position="124"/>
    </location>
</feature>
<evidence type="ECO:0000313" key="4">
    <source>
        <dbReference type="Proteomes" id="UP000579250"/>
    </source>
</evidence>